<feature type="domain" description="RNA polymerase sigma-70 region 2" evidence="6">
    <location>
        <begin position="48"/>
        <end position="101"/>
    </location>
</feature>
<dbReference type="NCBIfam" id="TIGR02937">
    <property type="entry name" value="sigma70-ECF"/>
    <property type="match status" value="1"/>
</dbReference>
<dbReference type="Pfam" id="PF04542">
    <property type="entry name" value="Sigma70_r2"/>
    <property type="match status" value="1"/>
</dbReference>
<evidence type="ECO:0000256" key="5">
    <source>
        <dbReference type="ARBA" id="ARBA00023163"/>
    </source>
</evidence>
<dbReference type="AlphaFoldDB" id="A0A9X2F8Q4"/>
<dbReference type="SUPFAM" id="SSF88659">
    <property type="entry name" value="Sigma3 and sigma4 domains of RNA polymerase sigma factors"/>
    <property type="match status" value="1"/>
</dbReference>
<protein>
    <submittedName>
        <fullName evidence="7">RNA polymerase sigma factor</fullName>
    </submittedName>
</protein>
<keyword evidence="4" id="KW-0238">DNA-binding</keyword>
<reference evidence="7" key="1">
    <citation type="submission" date="2022-06" db="EMBL/GenBank/DDBJ databases">
        <title>Solitalea sp. MAHUQ-68 isolated from rhizospheric soil.</title>
        <authorList>
            <person name="Huq M.A."/>
        </authorList>
    </citation>
    <scope>NUCLEOTIDE SEQUENCE</scope>
    <source>
        <strain evidence="7">MAHUQ-68</strain>
    </source>
</reference>
<dbReference type="InterPro" id="IPR039425">
    <property type="entry name" value="RNA_pol_sigma-70-like"/>
</dbReference>
<keyword evidence="2" id="KW-0805">Transcription regulation</keyword>
<sequence>MEMKDELIDHTDKELVELIKNKKKSEATIRYLYKRYFQYTANFICANNGMQEDAEDIFQEVLVAFIDLIRKEKFRGEATVKTYLYAMTRNLWLNELKKRGRSLLRETVYSNDLEMTNPDFSYAIATREAKEQVYAIMDLLGQTCKKILILFYYDQLPMKEIIEKVNYENEQVLRNKKHKCMKQLSELVNKDENTKLIFKNLLRHGN</sequence>
<accession>A0A9X2F8Q4</accession>
<dbReference type="InterPro" id="IPR014284">
    <property type="entry name" value="RNA_pol_sigma-70_dom"/>
</dbReference>
<dbReference type="EMBL" id="JAMWYS010000024">
    <property type="protein sequence ID" value="MCO4292603.1"/>
    <property type="molecule type" value="Genomic_DNA"/>
</dbReference>
<dbReference type="InterPro" id="IPR013324">
    <property type="entry name" value="RNA_pol_sigma_r3/r4-like"/>
</dbReference>
<dbReference type="PANTHER" id="PTHR43133">
    <property type="entry name" value="RNA POLYMERASE ECF-TYPE SIGMA FACTO"/>
    <property type="match status" value="1"/>
</dbReference>
<dbReference type="RefSeq" id="WP_252587086.1">
    <property type="nucleotide sequence ID" value="NZ_JAMWYS010000024.1"/>
</dbReference>
<evidence type="ECO:0000256" key="3">
    <source>
        <dbReference type="ARBA" id="ARBA00023082"/>
    </source>
</evidence>
<evidence type="ECO:0000313" key="7">
    <source>
        <dbReference type="EMBL" id="MCO4292603.1"/>
    </source>
</evidence>
<dbReference type="PANTHER" id="PTHR43133:SF8">
    <property type="entry name" value="RNA POLYMERASE SIGMA FACTOR HI_1459-RELATED"/>
    <property type="match status" value="1"/>
</dbReference>
<dbReference type="GO" id="GO:0016987">
    <property type="term" value="F:sigma factor activity"/>
    <property type="evidence" value="ECO:0007669"/>
    <property type="project" value="UniProtKB-KW"/>
</dbReference>
<organism evidence="7 8">
    <name type="scientific">Solitalea agri</name>
    <dbReference type="NCBI Taxonomy" id="2953739"/>
    <lineage>
        <taxon>Bacteria</taxon>
        <taxon>Pseudomonadati</taxon>
        <taxon>Bacteroidota</taxon>
        <taxon>Sphingobacteriia</taxon>
        <taxon>Sphingobacteriales</taxon>
        <taxon>Sphingobacteriaceae</taxon>
        <taxon>Solitalea</taxon>
    </lineage>
</organism>
<dbReference type="InterPro" id="IPR013325">
    <property type="entry name" value="RNA_pol_sigma_r2"/>
</dbReference>
<comment type="caution">
    <text evidence="7">The sequence shown here is derived from an EMBL/GenBank/DDBJ whole genome shotgun (WGS) entry which is preliminary data.</text>
</comment>
<keyword evidence="5" id="KW-0804">Transcription</keyword>
<evidence type="ECO:0000313" key="8">
    <source>
        <dbReference type="Proteomes" id="UP001155182"/>
    </source>
</evidence>
<dbReference type="InterPro" id="IPR036388">
    <property type="entry name" value="WH-like_DNA-bd_sf"/>
</dbReference>
<comment type="similarity">
    <text evidence="1">Belongs to the sigma-70 factor family. ECF subfamily.</text>
</comment>
<evidence type="ECO:0000259" key="6">
    <source>
        <dbReference type="Pfam" id="PF04542"/>
    </source>
</evidence>
<dbReference type="Gene3D" id="1.10.1740.10">
    <property type="match status" value="1"/>
</dbReference>
<proteinExistence type="inferred from homology"/>
<dbReference type="Proteomes" id="UP001155182">
    <property type="component" value="Unassembled WGS sequence"/>
</dbReference>
<dbReference type="InterPro" id="IPR007627">
    <property type="entry name" value="RNA_pol_sigma70_r2"/>
</dbReference>
<name>A0A9X2F8Q4_9SPHI</name>
<evidence type="ECO:0000256" key="4">
    <source>
        <dbReference type="ARBA" id="ARBA00023125"/>
    </source>
</evidence>
<evidence type="ECO:0000256" key="1">
    <source>
        <dbReference type="ARBA" id="ARBA00010641"/>
    </source>
</evidence>
<keyword evidence="8" id="KW-1185">Reference proteome</keyword>
<dbReference type="GO" id="GO:0006352">
    <property type="term" value="P:DNA-templated transcription initiation"/>
    <property type="evidence" value="ECO:0007669"/>
    <property type="project" value="InterPro"/>
</dbReference>
<dbReference type="SUPFAM" id="SSF88946">
    <property type="entry name" value="Sigma2 domain of RNA polymerase sigma factors"/>
    <property type="match status" value="1"/>
</dbReference>
<gene>
    <name evidence="7" type="ORF">NF867_07005</name>
</gene>
<evidence type="ECO:0000256" key="2">
    <source>
        <dbReference type="ARBA" id="ARBA00023015"/>
    </source>
</evidence>
<dbReference type="Gene3D" id="1.10.10.10">
    <property type="entry name" value="Winged helix-like DNA-binding domain superfamily/Winged helix DNA-binding domain"/>
    <property type="match status" value="1"/>
</dbReference>
<dbReference type="GO" id="GO:0003677">
    <property type="term" value="F:DNA binding"/>
    <property type="evidence" value="ECO:0007669"/>
    <property type="project" value="UniProtKB-KW"/>
</dbReference>
<keyword evidence="3" id="KW-0731">Sigma factor</keyword>